<dbReference type="PANTHER" id="PTHR33918:SF2">
    <property type="entry name" value="OS01G0704200 PROTEIN"/>
    <property type="match status" value="1"/>
</dbReference>
<dbReference type="PANTHER" id="PTHR33918">
    <property type="entry name" value="OS01G0704200 PROTEIN"/>
    <property type="match status" value="1"/>
</dbReference>
<name>A0AAV5C5I9_ELECO</name>
<keyword evidence="3" id="KW-1185">Reference proteome</keyword>
<comment type="caution">
    <text evidence="2">The sequence shown here is derived from an EMBL/GenBank/DDBJ whole genome shotgun (WGS) entry which is preliminary data.</text>
</comment>
<dbReference type="GO" id="GO:0009507">
    <property type="term" value="C:chloroplast"/>
    <property type="evidence" value="ECO:0007669"/>
    <property type="project" value="TreeGrafter"/>
</dbReference>
<organism evidence="2 3">
    <name type="scientific">Eleusine coracana subsp. coracana</name>
    <dbReference type="NCBI Taxonomy" id="191504"/>
    <lineage>
        <taxon>Eukaryota</taxon>
        <taxon>Viridiplantae</taxon>
        <taxon>Streptophyta</taxon>
        <taxon>Embryophyta</taxon>
        <taxon>Tracheophyta</taxon>
        <taxon>Spermatophyta</taxon>
        <taxon>Magnoliopsida</taxon>
        <taxon>Liliopsida</taxon>
        <taxon>Poales</taxon>
        <taxon>Poaceae</taxon>
        <taxon>PACMAD clade</taxon>
        <taxon>Chloridoideae</taxon>
        <taxon>Cynodonteae</taxon>
        <taxon>Eleusininae</taxon>
        <taxon>Eleusine</taxon>
    </lineage>
</organism>
<feature type="compositionally biased region" description="Basic and acidic residues" evidence="1">
    <location>
        <begin position="29"/>
        <end position="41"/>
    </location>
</feature>
<protein>
    <submittedName>
        <fullName evidence="2">Uncharacterized protein</fullName>
    </submittedName>
</protein>
<dbReference type="Proteomes" id="UP001054889">
    <property type="component" value="Unassembled WGS sequence"/>
</dbReference>
<sequence>MNEYDCRLVHLSISGDPSRHAPAATETSNDEKNSAADDDHSNSSPSPPESGHDQDQQVHKDKMKRMRVERLTIGGCLLPRAVDKEGGQAAVARVLHGLAARDGERVETATCSCCAKLQWSWRNGPNQTAMTAAFLQWPTETLQPNCLCADEAAPTGLRQARRPAGPPPPDRAKLGGQAAAFLRPSPVPTPQLQHRGRQTPMAAVASPAYRLRPRVASPSTPAYPRCGFSSFAPSYFKFARPIPIQRVSGGRMQHLGEVLRSIGNHDGRSHINRIMSLASMDKQEAVVSETPVLDSTSASTQDTPVSDNSYSTDIGAGKPGFISFRGGSYQNKPVESVPHPGKEAYRLVWFVGPTILVSFLVLPSLYLRKVLSAVFEDSLLTVNLDLYISWFHAVSS</sequence>
<feature type="region of interest" description="Disordered" evidence="1">
    <location>
        <begin position="291"/>
        <end position="310"/>
    </location>
</feature>
<feature type="compositionally biased region" description="Polar residues" evidence="1">
    <location>
        <begin position="293"/>
        <end position="310"/>
    </location>
</feature>
<dbReference type="EMBL" id="BQKI01000004">
    <property type="protein sequence ID" value="GJM93417.1"/>
    <property type="molecule type" value="Genomic_DNA"/>
</dbReference>
<proteinExistence type="predicted"/>
<reference evidence="2" key="1">
    <citation type="journal article" date="2018" name="DNA Res.">
        <title>Multiple hybrid de novo genome assembly of finger millet, an orphan allotetraploid crop.</title>
        <authorList>
            <person name="Hatakeyama M."/>
            <person name="Aluri S."/>
            <person name="Balachadran M.T."/>
            <person name="Sivarajan S.R."/>
            <person name="Patrignani A."/>
            <person name="Gruter S."/>
            <person name="Poveda L."/>
            <person name="Shimizu-Inatsugi R."/>
            <person name="Baeten J."/>
            <person name="Francoijs K.J."/>
            <person name="Nataraja K.N."/>
            <person name="Reddy Y.A.N."/>
            <person name="Phadnis S."/>
            <person name="Ravikumar R.L."/>
            <person name="Schlapbach R."/>
            <person name="Sreeman S.M."/>
            <person name="Shimizu K.K."/>
        </authorList>
    </citation>
    <scope>NUCLEOTIDE SEQUENCE</scope>
</reference>
<feature type="region of interest" description="Disordered" evidence="1">
    <location>
        <begin position="1"/>
        <end position="62"/>
    </location>
</feature>
<evidence type="ECO:0000256" key="1">
    <source>
        <dbReference type="SAM" id="MobiDB-lite"/>
    </source>
</evidence>
<accession>A0AAV5C5I9</accession>
<feature type="compositionally biased region" description="Basic and acidic residues" evidence="1">
    <location>
        <begin position="50"/>
        <end position="62"/>
    </location>
</feature>
<dbReference type="AlphaFoldDB" id="A0AAV5C5I9"/>
<reference evidence="2" key="2">
    <citation type="submission" date="2021-12" db="EMBL/GenBank/DDBJ databases">
        <title>Resequencing data analysis of finger millet.</title>
        <authorList>
            <person name="Hatakeyama M."/>
            <person name="Aluri S."/>
            <person name="Balachadran M.T."/>
            <person name="Sivarajan S.R."/>
            <person name="Poveda L."/>
            <person name="Shimizu-Inatsugi R."/>
            <person name="Schlapbach R."/>
            <person name="Sreeman S.M."/>
            <person name="Shimizu K.K."/>
        </authorList>
    </citation>
    <scope>NUCLEOTIDE SEQUENCE</scope>
</reference>
<evidence type="ECO:0000313" key="3">
    <source>
        <dbReference type="Proteomes" id="UP001054889"/>
    </source>
</evidence>
<gene>
    <name evidence="2" type="primary">ga09971</name>
    <name evidence="2" type="ORF">PR202_ga09971</name>
</gene>
<evidence type="ECO:0000313" key="2">
    <source>
        <dbReference type="EMBL" id="GJM93417.1"/>
    </source>
</evidence>